<keyword evidence="5 6" id="KW-0472">Membrane</keyword>
<sequence>MRHQSLAFATLLLFLNVRNVMGLFISASKYLTRPCRDPGEASGLDLASCAACGFLFLEDTQAQNRTRYEVGLSIGYALRRRLGFKIPTRSWEVSRKIGPADQDDLAGETAIDEDECSISSERSCYTQSGYRESGTKTDTGYLHRRSSEAMIRRYSSAYLLQPINLRLSHATETEKLSGLFEAFADRVIFTYRIIGTMLCYFAIAFHAFVYSDFVPVFLAAKFKPQTLQFPWHIQGGMEWITDEIGKMLSSIGLVGCFLILFVFPFLDTHVRTIKGFRIACCMFPIAYFWLPYSIFLNKKYNASLPNWLHTVTIYACSVLVTFGNSLAVPQVTILVFRATEPQHRALVITTTMSDNCLARFIAPLAWGSLMSFFDARAVAQVTWNILCSIAILGLVAAFKIDEYDEDLRGENQTS</sequence>
<dbReference type="PANTHER" id="PTHR23504">
    <property type="entry name" value="MAJOR FACILITATOR SUPERFAMILY DOMAIN-CONTAINING PROTEIN 10"/>
    <property type="match status" value="1"/>
</dbReference>
<feature type="transmembrane region" description="Helical" evidence="6">
    <location>
        <begin position="307"/>
        <end position="336"/>
    </location>
</feature>
<evidence type="ECO:0008006" key="10">
    <source>
        <dbReference type="Google" id="ProtNLM"/>
    </source>
</evidence>
<dbReference type="Gene3D" id="1.20.1250.20">
    <property type="entry name" value="MFS general substrate transporter like domains"/>
    <property type="match status" value="1"/>
</dbReference>
<dbReference type="InterPro" id="IPR036259">
    <property type="entry name" value="MFS_trans_sf"/>
</dbReference>
<accession>A0A4P9ZC96</accession>
<evidence type="ECO:0000256" key="5">
    <source>
        <dbReference type="ARBA" id="ARBA00023136"/>
    </source>
</evidence>
<reference evidence="9" key="1">
    <citation type="journal article" date="2018" name="Nat. Microbiol.">
        <title>Leveraging single-cell genomics to expand the fungal tree of life.</title>
        <authorList>
            <person name="Ahrendt S.R."/>
            <person name="Quandt C.A."/>
            <person name="Ciobanu D."/>
            <person name="Clum A."/>
            <person name="Salamov A."/>
            <person name="Andreopoulos B."/>
            <person name="Cheng J.F."/>
            <person name="Woyke T."/>
            <person name="Pelin A."/>
            <person name="Henrissat B."/>
            <person name="Reynolds N.K."/>
            <person name="Benny G.L."/>
            <person name="Smith M.E."/>
            <person name="James T.Y."/>
            <person name="Grigoriev I.V."/>
        </authorList>
    </citation>
    <scope>NUCLEOTIDE SEQUENCE [LARGE SCALE GENOMIC DNA]</scope>
    <source>
        <strain evidence="9">Baker2002</strain>
    </source>
</reference>
<evidence type="ECO:0000256" key="3">
    <source>
        <dbReference type="ARBA" id="ARBA00022692"/>
    </source>
</evidence>
<proteinExistence type="predicted"/>
<gene>
    <name evidence="8" type="ORF">METBISCDRAFT_24237</name>
</gene>
<keyword evidence="3 6" id="KW-0812">Transmembrane</keyword>
<keyword evidence="9" id="KW-1185">Reference proteome</keyword>
<evidence type="ECO:0000256" key="6">
    <source>
        <dbReference type="SAM" id="Phobius"/>
    </source>
</evidence>
<dbReference type="OrthoDB" id="10262656at2759"/>
<keyword evidence="7" id="KW-0732">Signal</keyword>
<feature type="signal peptide" evidence="7">
    <location>
        <begin position="1"/>
        <end position="22"/>
    </location>
</feature>
<feature type="transmembrane region" description="Helical" evidence="6">
    <location>
        <begin position="189"/>
        <end position="209"/>
    </location>
</feature>
<feature type="transmembrane region" description="Helical" evidence="6">
    <location>
        <begin position="278"/>
        <end position="295"/>
    </location>
</feature>
<dbReference type="EMBL" id="ML004487">
    <property type="protein sequence ID" value="RKP29450.1"/>
    <property type="molecule type" value="Genomic_DNA"/>
</dbReference>
<keyword evidence="4 6" id="KW-1133">Transmembrane helix</keyword>
<evidence type="ECO:0000313" key="8">
    <source>
        <dbReference type="EMBL" id="RKP29450.1"/>
    </source>
</evidence>
<feature type="transmembrane region" description="Helical" evidence="6">
    <location>
        <begin position="381"/>
        <end position="398"/>
    </location>
</feature>
<protein>
    <recommendedName>
        <fullName evidence="10">MFS general substrate transporter</fullName>
    </recommendedName>
</protein>
<dbReference type="GO" id="GO:0016020">
    <property type="term" value="C:membrane"/>
    <property type="evidence" value="ECO:0007669"/>
    <property type="project" value="UniProtKB-SubCell"/>
</dbReference>
<organism evidence="8 9">
    <name type="scientific">Metschnikowia bicuspidata</name>
    <dbReference type="NCBI Taxonomy" id="27322"/>
    <lineage>
        <taxon>Eukaryota</taxon>
        <taxon>Fungi</taxon>
        <taxon>Dikarya</taxon>
        <taxon>Ascomycota</taxon>
        <taxon>Saccharomycotina</taxon>
        <taxon>Pichiomycetes</taxon>
        <taxon>Metschnikowiaceae</taxon>
        <taxon>Metschnikowia</taxon>
    </lineage>
</organism>
<dbReference type="Proteomes" id="UP000268321">
    <property type="component" value="Unassembled WGS sequence"/>
</dbReference>
<dbReference type="PANTHER" id="PTHR23504:SF15">
    <property type="entry name" value="MAJOR FACILITATOR SUPERFAMILY (MFS) PROFILE DOMAIN-CONTAINING PROTEIN"/>
    <property type="match status" value="1"/>
</dbReference>
<feature type="transmembrane region" description="Helical" evidence="6">
    <location>
        <begin position="247"/>
        <end position="266"/>
    </location>
</feature>
<comment type="subcellular location">
    <subcellularLocation>
        <location evidence="1">Membrane</location>
        <topology evidence="1">Multi-pass membrane protein</topology>
    </subcellularLocation>
</comment>
<name>A0A4P9ZC96_9ASCO</name>
<evidence type="ECO:0000256" key="2">
    <source>
        <dbReference type="ARBA" id="ARBA00022448"/>
    </source>
</evidence>
<dbReference type="AlphaFoldDB" id="A0A4P9ZC96"/>
<dbReference type="SUPFAM" id="SSF103473">
    <property type="entry name" value="MFS general substrate transporter"/>
    <property type="match status" value="1"/>
</dbReference>
<evidence type="ECO:0000313" key="9">
    <source>
        <dbReference type="Proteomes" id="UP000268321"/>
    </source>
</evidence>
<evidence type="ECO:0000256" key="1">
    <source>
        <dbReference type="ARBA" id="ARBA00004141"/>
    </source>
</evidence>
<evidence type="ECO:0000256" key="4">
    <source>
        <dbReference type="ARBA" id="ARBA00022989"/>
    </source>
</evidence>
<evidence type="ECO:0000256" key="7">
    <source>
        <dbReference type="SAM" id="SignalP"/>
    </source>
</evidence>
<feature type="chain" id="PRO_5020278972" description="MFS general substrate transporter" evidence="7">
    <location>
        <begin position="23"/>
        <end position="414"/>
    </location>
</feature>
<keyword evidence="2" id="KW-0813">Transport</keyword>